<dbReference type="EMBL" id="CAEZWR010000030">
    <property type="protein sequence ID" value="CAB4658445.1"/>
    <property type="molecule type" value="Genomic_DNA"/>
</dbReference>
<dbReference type="EMBL" id="CAFBMO010000005">
    <property type="protein sequence ID" value="CAB4896548.1"/>
    <property type="molecule type" value="Genomic_DNA"/>
</dbReference>
<evidence type="ECO:0000313" key="5">
    <source>
        <dbReference type="EMBL" id="CAB4896548.1"/>
    </source>
</evidence>
<feature type="domain" description="ChsH2 C-terminal OB-fold" evidence="1">
    <location>
        <begin position="46"/>
        <end position="107"/>
    </location>
</feature>
<dbReference type="InterPro" id="IPR012340">
    <property type="entry name" value="NA-bd_OB-fold"/>
</dbReference>
<reference evidence="5" key="1">
    <citation type="submission" date="2020-05" db="EMBL/GenBank/DDBJ databases">
        <authorList>
            <person name="Chiriac C."/>
            <person name="Salcher M."/>
            <person name="Ghai R."/>
            <person name="Kavagutti S V."/>
        </authorList>
    </citation>
    <scope>NUCLEOTIDE SEQUENCE</scope>
</reference>
<evidence type="ECO:0000259" key="1">
    <source>
        <dbReference type="Pfam" id="PF01796"/>
    </source>
</evidence>
<proteinExistence type="predicted"/>
<dbReference type="AlphaFoldDB" id="A0A6J7FRI6"/>
<dbReference type="Pfam" id="PF01796">
    <property type="entry name" value="OB_ChsH2_C"/>
    <property type="match status" value="1"/>
</dbReference>
<dbReference type="EMBL" id="CAEZVB010000028">
    <property type="protein sequence ID" value="CAB4620623.1"/>
    <property type="molecule type" value="Genomic_DNA"/>
</dbReference>
<gene>
    <name evidence="3" type="ORF">UFOPK1908_00756</name>
    <name evidence="4" type="ORF">UFOPK2282_00383</name>
    <name evidence="5" type="ORF">UFOPK3576_00221</name>
</gene>
<dbReference type="InterPro" id="IPR052513">
    <property type="entry name" value="Thioester_dehydratase-like"/>
</dbReference>
<accession>A0A6J7FRI6</accession>
<dbReference type="Pfam" id="PF12172">
    <property type="entry name" value="zf-ChsH2"/>
    <property type="match status" value="1"/>
</dbReference>
<evidence type="ECO:0000259" key="2">
    <source>
        <dbReference type="Pfam" id="PF12172"/>
    </source>
</evidence>
<dbReference type="PANTHER" id="PTHR34075">
    <property type="entry name" value="BLR3430 PROTEIN"/>
    <property type="match status" value="1"/>
</dbReference>
<protein>
    <submittedName>
        <fullName evidence="5">Unannotated protein</fullName>
    </submittedName>
</protein>
<dbReference type="PANTHER" id="PTHR34075:SF5">
    <property type="entry name" value="BLR3430 PROTEIN"/>
    <property type="match status" value="1"/>
</dbReference>
<sequence>MPIPIVNYLALDPQPHLVAQQCTACKAKVFGRHNACPNCFALDFTEVDVPTTGVLKTFTIVHHDAKGVPVPYCAAVIDCGGMTVMGNIIGVDPDPEIITRGMEVQLKTYSLGNDAEGVEAIGFGFEPV</sequence>
<feature type="domain" description="ChsH2 rubredoxin-like zinc ribbon" evidence="2">
    <location>
        <begin position="13"/>
        <end position="44"/>
    </location>
</feature>
<name>A0A6J7FRI6_9ZZZZ</name>
<dbReference type="InterPro" id="IPR022002">
    <property type="entry name" value="ChsH2_Znr"/>
</dbReference>
<dbReference type="InterPro" id="IPR002878">
    <property type="entry name" value="ChsH2_C"/>
</dbReference>
<dbReference type="SUPFAM" id="SSF50249">
    <property type="entry name" value="Nucleic acid-binding proteins"/>
    <property type="match status" value="1"/>
</dbReference>
<organism evidence="5">
    <name type="scientific">freshwater metagenome</name>
    <dbReference type="NCBI Taxonomy" id="449393"/>
    <lineage>
        <taxon>unclassified sequences</taxon>
        <taxon>metagenomes</taxon>
        <taxon>ecological metagenomes</taxon>
    </lineage>
</organism>
<evidence type="ECO:0000313" key="4">
    <source>
        <dbReference type="EMBL" id="CAB4658445.1"/>
    </source>
</evidence>
<evidence type="ECO:0000313" key="3">
    <source>
        <dbReference type="EMBL" id="CAB4620623.1"/>
    </source>
</evidence>